<evidence type="ECO:0000256" key="1">
    <source>
        <dbReference type="SAM" id="MobiDB-lite"/>
    </source>
</evidence>
<dbReference type="AlphaFoldDB" id="A0AAV4RR96"/>
<comment type="caution">
    <text evidence="2">The sequence shown here is derived from an EMBL/GenBank/DDBJ whole genome shotgun (WGS) entry which is preliminary data.</text>
</comment>
<sequence length="67" mass="7316">MSVVQVETPSSHRLAFVLYAGVVCDAYRAEGISRNRGSLRPCGNLGSTQGQAQTIRDALRGPRKREK</sequence>
<gene>
    <name evidence="2" type="ORF">CEXT_530971</name>
</gene>
<evidence type="ECO:0000313" key="3">
    <source>
        <dbReference type="Proteomes" id="UP001054945"/>
    </source>
</evidence>
<organism evidence="2 3">
    <name type="scientific">Caerostris extrusa</name>
    <name type="common">Bark spider</name>
    <name type="synonym">Caerostris bankana</name>
    <dbReference type="NCBI Taxonomy" id="172846"/>
    <lineage>
        <taxon>Eukaryota</taxon>
        <taxon>Metazoa</taxon>
        <taxon>Ecdysozoa</taxon>
        <taxon>Arthropoda</taxon>
        <taxon>Chelicerata</taxon>
        <taxon>Arachnida</taxon>
        <taxon>Araneae</taxon>
        <taxon>Araneomorphae</taxon>
        <taxon>Entelegynae</taxon>
        <taxon>Araneoidea</taxon>
        <taxon>Araneidae</taxon>
        <taxon>Caerostris</taxon>
    </lineage>
</organism>
<proteinExistence type="predicted"/>
<reference evidence="2 3" key="1">
    <citation type="submission" date="2021-06" db="EMBL/GenBank/DDBJ databases">
        <title>Caerostris extrusa draft genome.</title>
        <authorList>
            <person name="Kono N."/>
            <person name="Arakawa K."/>
        </authorList>
    </citation>
    <scope>NUCLEOTIDE SEQUENCE [LARGE SCALE GENOMIC DNA]</scope>
</reference>
<dbReference type="Proteomes" id="UP001054945">
    <property type="component" value="Unassembled WGS sequence"/>
</dbReference>
<feature type="compositionally biased region" description="Polar residues" evidence="1">
    <location>
        <begin position="45"/>
        <end position="54"/>
    </location>
</feature>
<keyword evidence="3" id="KW-1185">Reference proteome</keyword>
<accession>A0AAV4RR96</accession>
<name>A0AAV4RR96_CAEEX</name>
<dbReference type="EMBL" id="BPLR01008157">
    <property type="protein sequence ID" value="GIY22488.1"/>
    <property type="molecule type" value="Genomic_DNA"/>
</dbReference>
<feature type="region of interest" description="Disordered" evidence="1">
    <location>
        <begin position="43"/>
        <end position="67"/>
    </location>
</feature>
<evidence type="ECO:0000313" key="2">
    <source>
        <dbReference type="EMBL" id="GIY22488.1"/>
    </source>
</evidence>
<protein>
    <submittedName>
        <fullName evidence="2">Uncharacterized protein</fullName>
    </submittedName>
</protein>